<protein>
    <submittedName>
        <fullName evidence="3">Uncharacterized protein</fullName>
    </submittedName>
</protein>
<dbReference type="Gene3D" id="1.10.287.70">
    <property type="match status" value="1"/>
</dbReference>
<evidence type="ECO:0000256" key="1">
    <source>
        <dbReference type="SAM" id="MobiDB-lite"/>
    </source>
</evidence>
<organism evidence="3 4">
    <name type="scientific">Glossina pallidipes</name>
    <name type="common">Tsetse fly</name>
    <dbReference type="NCBI Taxonomy" id="7398"/>
    <lineage>
        <taxon>Eukaryota</taxon>
        <taxon>Metazoa</taxon>
        <taxon>Ecdysozoa</taxon>
        <taxon>Arthropoda</taxon>
        <taxon>Hexapoda</taxon>
        <taxon>Insecta</taxon>
        <taxon>Pterygota</taxon>
        <taxon>Neoptera</taxon>
        <taxon>Endopterygota</taxon>
        <taxon>Diptera</taxon>
        <taxon>Brachycera</taxon>
        <taxon>Muscomorpha</taxon>
        <taxon>Hippoboscoidea</taxon>
        <taxon>Glossinidae</taxon>
        <taxon>Glossina</taxon>
    </lineage>
</organism>
<dbReference type="EnsemblMetazoa" id="GPAI035603-RA">
    <property type="protein sequence ID" value="GPAI035603-PA"/>
    <property type="gene ID" value="GPAI035603"/>
</dbReference>
<reference evidence="3" key="2">
    <citation type="submission" date="2020-05" db="UniProtKB">
        <authorList>
            <consortium name="EnsemblMetazoa"/>
        </authorList>
    </citation>
    <scope>IDENTIFICATION</scope>
    <source>
        <strain evidence="3">IAEA</strain>
    </source>
</reference>
<dbReference type="AlphaFoldDB" id="A0A1B0A652"/>
<keyword evidence="2" id="KW-0812">Transmembrane</keyword>
<keyword evidence="2" id="KW-1133">Transmembrane helix</keyword>
<feature type="compositionally biased region" description="Basic and acidic residues" evidence="1">
    <location>
        <begin position="1"/>
        <end position="17"/>
    </location>
</feature>
<keyword evidence="4" id="KW-1185">Reference proteome</keyword>
<keyword evidence="2" id="KW-0472">Membrane</keyword>
<evidence type="ECO:0000313" key="3">
    <source>
        <dbReference type="EnsemblMetazoa" id="GPAI035603-PA"/>
    </source>
</evidence>
<feature type="region of interest" description="Disordered" evidence="1">
    <location>
        <begin position="1"/>
        <end position="67"/>
    </location>
</feature>
<evidence type="ECO:0000256" key="2">
    <source>
        <dbReference type="SAM" id="Phobius"/>
    </source>
</evidence>
<reference evidence="4" key="1">
    <citation type="submission" date="2014-03" db="EMBL/GenBank/DDBJ databases">
        <authorList>
            <person name="Aksoy S."/>
            <person name="Warren W."/>
            <person name="Wilson R.K."/>
        </authorList>
    </citation>
    <scope>NUCLEOTIDE SEQUENCE [LARGE SCALE GENOMIC DNA]</scope>
    <source>
        <strain evidence="4">IAEA</strain>
    </source>
</reference>
<name>A0A1B0A652_GLOPL</name>
<feature type="compositionally biased region" description="Basic and acidic residues" evidence="1">
    <location>
        <begin position="47"/>
        <end position="57"/>
    </location>
</feature>
<dbReference type="VEuPathDB" id="VectorBase:GPAI035603"/>
<feature type="compositionally biased region" description="Polar residues" evidence="1">
    <location>
        <begin position="18"/>
        <end position="28"/>
    </location>
</feature>
<feature type="compositionally biased region" description="Polar residues" evidence="1">
    <location>
        <begin position="58"/>
        <end position="67"/>
    </location>
</feature>
<dbReference type="Proteomes" id="UP000092445">
    <property type="component" value="Unassembled WGS sequence"/>
</dbReference>
<proteinExistence type="predicted"/>
<evidence type="ECO:0000313" key="4">
    <source>
        <dbReference type="Proteomes" id="UP000092445"/>
    </source>
</evidence>
<feature type="transmembrane region" description="Helical" evidence="2">
    <location>
        <begin position="101"/>
        <end position="126"/>
    </location>
</feature>
<accession>A0A1B0A652</accession>
<sequence length="282" mass="32707">MSGDEKATSDLMVDKQQRMSSPSVNRASKISKHPTGSDRRKDKKHKIPDQHSQKYSRENQNGNIYSQNLKKAPEIDLTTTNYHFGDIVEREEKCVSRLIKLIFSTPGLVAMVIIYSIMGATIFPLIETSENVSKTALITRSREECLKELWTITGEVSDFHEFYESVEEAQRQLSETFLVKIESQTKAKQRYHFLEDGLIPSSSLPSKRESDDEFNEINDEDPFHMLMSVASEEVPNYEDEKFDRNVVHLKNLLCQLIQKIIIYRRHINVEITRKLERSGRKH</sequence>